<comment type="caution">
    <text evidence="1">The sequence shown here is derived from an EMBL/GenBank/DDBJ whole genome shotgun (WGS) entry which is preliminary data.</text>
</comment>
<dbReference type="EMBL" id="JARAOO010000001">
    <property type="protein sequence ID" value="KAJ7982241.1"/>
    <property type="molecule type" value="Genomic_DNA"/>
</dbReference>
<dbReference type="KEGG" id="qsa:O6P43_001386"/>
<proteinExistence type="predicted"/>
<organism evidence="1 2">
    <name type="scientific">Quillaja saponaria</name>
    <name type="common">Soap bark tree</name>
    <dbReference type="NCBI Taxonomy" id="32244"/>
    <lineage>
        <taxon>Eukaryota</taxon>
        <taxon>Viridiplantae</taxon>
        <taxon>Streptophyta</taxon>
        <taxon>Embryophyta</taxon>
        <taxon>Tracheophyta</taxon>
        <taxon>Spermatophyta</taxon>
        <taxon>Magnoliopsida</taxon>
        <taxon>eudicotyledons</taxon>
        <taxon>Gunneridae</taxon>
        <taxon>Pentapetalae</taxon>
        <taxon>rosids</taxon>
        <taxon>fabids</taxon>
        <taxon>Fabales</taxon>
        <taxon>Quillajaceae</taxon>
        <taxon>Quillaja</taxon>
    </lineage>
</organism>
<dbReference type="Proteomes" id="UP001163823">
    <property type="component" value="Chromosome 1"/>
</dbReference>
<dbReference type="PANTHER" id="PTHR33983:SF1">
    <property type="entry name" value="OS07G0185900 PROTEIN"/>
    <property type="match status" value="1"/>
</dbReference>
<reference evidence="1 2" key="1">
    <citation type="journal article" date="2023" name="Science">
        <title>Elucidation of the pathway for biosynthesis of saponin adjuvants from the soapbark tree.</title>
        <authorList>
            <person name="Reed J."/>
            <person name="Orme A."/>
            <person name="El-Demerdash A."/>
            <person name="Owen C."/>
            <person name="Martin L.B.B."/>
            <person name="Misra R.C."/>
            <person name="Kikuchi S."/>
            <person name="Rejzek M."/>
            <person name="Martin A.C."/>
            <person name="Harkess A."/>
            <person name="Leebens-Mack J."/>
            <person name="Louveau T."/>
            <person name="Stephenson M.J."/>
            <person name="Osbourn A."/>
        </authorList>
    </citation>
    <scope>NUCLEOTIDE SEQUENCE [LARGE SCALE GENOMIC DNA]</scope>
    <source>
        <strain evidence="1">S10</strain>
    </source>
</reference>
<evidence type="ECO:0000313" key="1">
    <source>
        <dbReference type="EMBL" id="KAJ7982241.1"/>
    </source>
</evidence>
<keyword evidence="2" id="KW-1185">Reference proteome</keyword>
<sequence length="81" mass="8996">MGKVIELLDQGVRIAVRFHSHCSQTGRMWYHPPCNSNNQHNFDHSDGGDTGSSGDLSIQMLYCGSKAVGGFDTKDFILYFV</sequence>
<keyword evidence="1" id="KW-0675">Receptor</keyword>
<gene>
    <name evidence="1" type="ORF">O6P43_001386</name>
</gene>
<protein>
    <submittedName>
        <fullName evidence="1">Pituitary adenylate cyclase-activating polypeptide type I receptor like</fullName>
    </submittedName>
</protein>
<dbReference type="AlphaFoldDB" id="A0AAD7QIR2"/>
<name>A0AAD7QIR2_QUISA</name>
<dbReference type="PANTHER" id="PTHR33983">
    <property type="entry name" value="OS07G0185900 PROTEIN"/>
    <property type="match status" value="1"/>
</dbReference>
<accession>A0AAD7QIR2</accession>
<evidence type="ECO:0000313" key="2">
    <source>
        <dbReference type="Proteomes" id="UP001163823"/>
    </source>
</evidence>